<dbReference type="FunFam" id="2.40.110.10:FF:000002">
    <property type="entry name" value="Acyl-CoA dehydrogenase fadE12"/>
    <property type="match status" value="1"/>
</dbReference>
<dbReference type="InterPro" id="IPR050741">
    <property type="entry name" value="Acyl-CoA_dehydrogenase"/>
</dbReference>
<feature type="domain" description="Acyl-CoA dehydrogenase/oxidase C-terminal" evidence="8">
    <location>
        <begin position="249"/>
        <end position="397"/>
    </location>
</feature>
<protein>
    <submittedName>
        <fullName evidence="11">Acyl-CoA dehydrogenase</fullName>
    </submittedName>
</protein>
<dbReference type="SUPFAM" id="SSF56645">
    <property type="entry name" value="Acyl-CoA dehydrogenase NM domain-like"/>
    <property type="match status" value="1"/>
</dbReference>
<dbReference type="InterPro" id="IPR009075">
    <property type="entry name" value="AcylCo_DH/oxidase_C"/>
</dbReference>
<dbReference type="GO" id="GO:0033539">
    <property type="term" value="P:fatty acid beta-oxidation using acyl-CoA dehydrogenase"/>
    <property type="evidence" value="ECO:0007669"/>
    <property type="project" value="TreeGrafter"/>
</dbReference>
<dbReference type="InterPro" id="IPR013786">
    <property type="entry name" value="AcylCoA_DH/ox_N"/>
</dbReference>
<feature type="domain" description="Acyl-CoA dehydrogenase/oxidase N-terminal" evidence="10">
    <location>
        <begin position="8"/>
        <end position="133"/>
    </location>
</feature>
<dbReference type="Pfam" id="PF00441">
    <property type="entry name" value="Acyl-CoA_dh_1"/>
    <property type="match status" value="1"/>
</dbReference>
<keyword evidence="5 7" id="KW-0274">FAD</keyword>
<evidence type="ECO:0000256" key="5">
    <source>
        <dbReference type="ARBA" id="ARBA00022827"/>
    </source>
</evidence>
<keyword evidence="12" id="KW-1185">Reference proteome</keyword>
<reference evidence="11 12" key="1">
    <citation type="submission" date="2016-10" db="EMBL/GenBank/DDBJ databases">
        <authorList>
            <person name="de Groot N.N."/>
        </authorList>
    </citation>
    <scope>NUCLEOTIDE SEQUENCE [LARGE SCALE GENOMIC DNA]</scope>
    <source>
        <strain evidence="11 12">DSM 44468</strain>
    </source>
</reference>
<evidence type="ECO:0000313" key="11">
    <source>
        <dbReference type="EMBL" id="SFK07208.1"/>
    </source>
</evidence>
<evidence type="ECO:0000256" key="1">
    <source>
        <dbReference type="ARBA" id="ARBA00001974"/>
    </source>
</evidence>
<dbReference type="RefSeq" id="WP_091510472.1">
    <property type="nucleotide sequence ID" value="NZ_CBDRCA010000001.1"/>
</dbReference>
<dbReference type="InterPro" id="IPR036250">
    <property type="entry name" value="AcylCo_DH-like_C"/>
</dbReference>
<dbReference type="EMBL" id="FORP01000013">
    <property type="protein sequence ID" value="SFK07208.1"/>
    <property type="molecule type" value="Genomic_DNA"/>
</dbReference>
<proteinExistence type="inferred from homology"/>
<dbReference type="InterPro" id="IPR009100">
    <property type="entry name" value="AcylCoA_DH/oxidase_NM_dom_sf"/>
</dbReference>
<evidence type="ECO:0000256" key="6">
    <source>
        <dbReference type="ARBA" id="ARBA00023002"/>
    </source>
</evidence>
<evidence type="ECO:0000259" key="9">
    <source>
        <dbReference type="Pfam" id="PF02770"/>
    </source>
</evidence>
<dbReference type="Gene3D" id="1.20.140.10">
    <property type="entry name" value="Butyryl-CoA Dehydrogenase, subunit A, domain 3"/>
    <property type="match status" value="1"/>
</dbReference>
<dbReference type="Pfam" id="PF02771">
    <property type="entry name" value="Acyl-CoA_dh_N"/>
    <property type="match status" value="1"/>
</dbReference>
<dbReference type="SUPFAM" id="SSF47203">
    <property type="entry name" value="Acyl-CoA dehydrogenase C-terminal domain-like"/>
    <property type="match status" value="1"/>
</dbReference>
<organism evidence="11 12">
    <name type="scientific">Amycolatopsis sacchari</name>
    <dbReference type="NCBI Taxonomy" id="115433"/>
    <lineage>
        <taxon>Bacteria</taxon>
        <taxon>Bacillati</taxon>
        <taxon>Actinomycetota</taxon>
        <taxon>Actinomycetes</taxon>
        <taxon>Pseudonocardiales</taxon>
        <taxon>Pseudonocardiaceae</taxon>
        <taxon>Amycolatopsis</taxon>
    </lineage>
</organism>
<evidence type="ECO:0000256" key="4">
    <source>
        <dbReference type="ARBA" id="ARBA00022630"/>
    </source>
</evidence>
<dbReference type="PANTHER" id="PTHR48083">
    <property type="entry name" value="MEDIUM-CHAIN SPECIFIC ACYL-COA DEHYDROGENASE, MITOCHONDRIAL-RELATED"/>
    <property type="match status" value="1"/>
</dbReference>
<comment type="cofactor">
    <cofactor evidence="1 7">
        <name>FAD</name>
        <dbReference type="ChEBI" id="CHEBI:57692"/>
    </cofactor>
</comment>
<gene>
    <name evidence="11" type="ORF">SAMN05421835_11343</name>
</gene>
<dbReference type="PANTHER" id="PTHR48083:SF13">
    <property type="entry name" value="ACYL-COA DEHYDROGENASE FAMILY MEMBER 11"/>
    <property type="match status" value="1"/>
</dbReference>
<evidence type="ECO:0000256" key="7">
    <source>
        <dbReference type="RuleBase" id="RU362125"/>
    </source>
</evidence>
<evidence type="ECO:0000259" key="8">
    <source>
        <dbReference type="Pfam" id="PF00441"/>
    </source>
</evidence>
<dbReference type="GO" id="GO:0005737">
    <property type="term" value="C:cytoplasm"/>
    <property type="evidence" value="ECO:0007669"/>
    <property type="project" value="TreeGrafter"/>
</dbReference>
<keyword evidence="4 7" id="KW-0285">Flavoprotein</keyword>
<dbReference type="Gene3D" id="2.40.110.10">
    <property type="entry name" value="Butyryl-CoA Dehydrogenase, subunit A, domain 2"/>
    <property type="match status" value="1"/>
</dbReference>
<comment type="subunit">
    <text evidence="3">Homodimer.</text>
</comment>
<dbReference type="InterPro" id="IPR037069">
    <property type="entry name" value="AcylCoA_DH/ox_N_sf"/>
</dbReference>
<evidence type="ECO:0000313" key="12">
    <source>
        <dbReference type="Proteomes" id="UP000199025"/>
    </source>
</evidence>
<name>A0A1I3WI54_9PSEU</name>
<dbReference type="AlphaFoldDB" id="A0A1I3WI54"/>
<evidence type="ECO:0000256" key="2">
    <source>
        <dbReference type="ARBA" id="ARBA00009347"/>
    </source>
</evidence>
<dbReference type="GO" id="GO:0050660">
    <property type="term" value="F:flavin adenine dinucleotide binding"/>
    <property type="evidence" value="ECO:0007669"/>
    <property type="project" value="InterPro"/>
</dbReference>
<dbReference type="OrthoDB" id="8876745at2"/>
<feature type="domain" description="Acyl-CoA oxidase/dehydrogenase middle" evidence="9">
    <location>
        <begin position="137"/>
        <end position="237"/>
    </location>
</feature>
<comment type="similarity">
    <text evidence="2 7">Belongs to the acyl-CoA dehydrogenase family.</text>
</comment>
<evidence type="ECO:0000259" key="10">
    <source>
        <dbReference type="Pfam" id="PF02771"/>
    </source>
</evidence>
<dbReference type="InterPro" id="IPR046373">
    <property type="entry name" value="Acyl-CoA_Oxase/DH_mid-dom_sf"/>
</dbReference>
<evidence type="ECO:0000256" key="3">
    <source>
        <dbReference type="ARBA" id="ARBA00011738"/>
    </source>
</evidence>
<dbReference type="STRING" id="115433.SAMN05421835_11343"/>
<accession>A0A1I3WI54</accession>
<sequence>MDFTPSPRAREYQEKLLAFMDEHVYPAEPVYAAQMAESGNPNFHPPVVEELKAEAKKRGLWNLFHPHRDEAWGSPGLSNTDYAPLCEIMGRSPQLAPEATNCNAPDTGNMEVLQLFGTAEQKETWLKPMLAGEVSSAFAMTEPGVASSDATNVRLRMTADGDHYVLNGRKWFASNTLHPHCRVLIVMGKTDAGAPVHRQQSMMVVPLDTPGVTVVRGLPVFGYLDREGHAEIVFEDVRVPKTALLAGEGDGFMISQARLGPGRIHHCMRAIGMAERALDLLITRAQSRVTFGEPVASRANIQDWIAESRIEIEMVRLLTMKTAWLMDTVGNRAARTEIAAIKVAAPQVALKVIDRAIQVHGAGGLTQDFPLAQFYAYARTLRLADGPDEVHKRTIARMELRRLAPATERQG</sequence>
<keyword evidence="6 7" id="KW-0560">Oxidoreductase</keyword>
<dbReference type="Gene3D" id="1.10.540.10">
    <property type="entry name" value="Acyl-CoA dehydrogenase/oxidase, N-terminal domain"/>
    <property type="match status" value="1"/>
</dbReference>
<dbReference type="GO" id="GO:0003995">
    <property type="term" value="F:acyl-CoA dehydrogenase activity"/>
    <property type="evidence" value="ECO:0007669"/>
    <property type="project" value="TreeGrafter"/>
</dbReference>
<dbReference type="Proteomes" id="UP000199025">
    <property type="component" value="Unassembled WGS sequence"/>
</dbReference>
<dbReference type="Pfam" id="PF02770">
    <property type="entry name" value="Acyl-CoA_dh_M"/>
    <property type="match status" value="1"/>
</dbReference>
<dbReference type="InterPro" id="IPR006091">
    <property type="entry name" value="Acyl-CoA_Oxase/DH_mid-dom"/>
</dbReference>